<proteinExistence type="predicted"/>
<protein>
    <submittedName>
        <fullName evidence="1">Uncharacterized protein</fullName>
    </submittedName>
</protein>
<sequence>MLIIEKNSNGRTMVTLKKDWWPGRISAGWMPPQRNFMTTEEDYHTQHTLLKNRKVTEASCST</sequence>
<gene>
    <name evidence="1" type="ORF">UFOVP48_12</name>
</gene>
<evidence type="ECO:0000313" key="1">
    <source>
        <dbReference type="EMBL" id="CAB4123504.1"/>
    </source>
</evidence>
<organism evidence="1">
    <name type="scientific">uncultured Caudovirales phage</name>
    <dbReference type="NCBI Taxonomy" id="2100421"/>
    <lineage>
        <taxon>Viruses</taxon>
        <taxon>Duplodnaviria</taxon>
        <taxon>Heunggongvirae</taxon>
        <taxon>Uroviricota</taxon>
        <taxon>Caudoviricetes</taxon>
        <taxon>Peduoviridae</taxon>
        <taxon>Maltschvirus</taxon>
        <taxon>Maltschvirus maltsch</taxon>
    </lineage>
</organism>
<accession>A0A6J5KMD5</accession>
<reference evidence="1" key="1">
    <citation type="submission" date="2020-04" db="EMBL/GenBank/DDBJ databases">
        <authorList>
            <person name="Chiriac C."/>
            <person name="Salcher M."/>
            <person name="Ghai R."/>
            <person name="Kavagutti S V."/>
        </authorList>
    </citation>
    <scope>NUCLEOTIDE SEQUENCE</scope>
</reference>
<name>A0A6J5KMD5_9CAUD</name>
<dbReference type="EMBL" id="LR796172">
    <property type="protein sequence ID" value="CAB4123504.1"/>
    <property type="molecule type" value="Genomic_DNA"/>
</dbReference>